<feature type="chain" id="PRO_5011725420" evidence="1">
    <location>
        <begin position="20"/>
        <end position="130"/>
    </location>
</feature>
<name>A0A1H4E998_9FLAO</name>
<reference evidence="3" key="1">
    <citation type="submission" date="2016-10" db="EMBL/GenBank/DDBJ databases">
        <authorList>
            <person name="Varghese N."/>
            <person name="Submissions S."/>
        </authorList>
    </citation>
    <scope>NUCLEOTIDE SEQUENCE [LARGE SCALE GENOMIC DNA]</scope>
    <source>
        <strain evidence="3">DSM 22376</strain>
    </source>
</reference>
<sequence length="130" mass="15387">MKTAILLLLSLFIGPNLQAQEKQKDTLFFNYNNKYIRTLVEMPNEFYIKDGSGASYGTFFFKEVKVLNNLKPKKNLCLKKFIRSSKYYDKNKEPQLDDYKLAFFLNNYIIFLTKRNKSEYIQVVAAVRIE</sequence>
<feature type="signal peptide" evidence="1">
    <location>
        <begin position="1"/>
        <end position="19"/>
    </location>
</feature>
<dbReference type="RefSeq" id="WP_091090909.1">
    <property type="nucleotide sequence ID" value="NZ_FNRD01000009.1"/>
</dbReference>
<evidence type="ECO:0000256" key="1">
    <source>
        <dbReference type="SAM" id="SignalP"/>
    </source>
</evidence>
<keyword evidence="3" id="KW-1185">Reference proteome</keyword>
<keyword evidence="1" id="KW-0732">Signal</keyword>
<dbReference type="STRING" id="150146.SAMN05443667_10961"/>
<gene>
    <name evidence="2" type="ORF">SAMN05443667_10961</name>
</gene>
<organism evidence="2 3">
    <name type="scientific">Flavobacterium gillisiae</name>
    <dbReference type="NCBI Taxonomy" id="150146"/>
    <lineage>
        <taxon>Bacteria</taxon>
        <taxon>Pseudomonadati</taxon>
        <taxon>Bacteroidota</taxon>
        <taxon>Flavobacteriia</taxon>
        <taxon>Flavobacteriales</taxon>
        <taxon>Flavobacteriaceae</taxon>
        <taxon>Flavobacterium</taxon>
    </lineage>
</organism>
<protein>
    <submittedName>
        <fullName evidence="2">Uncharacterized protein</fullName>
    </submittedName>
</protein>
<evidence type="ECO:0000313" key="2">
    <source>
        <dbReference type="EMBL" id="SEA81369.1"/>
    </source>
</evidence>
<dbReference type="AlphaFoldDB" id="A0A1H4E998"/>
<accession>A0A1H4E998</accession>
<dbReference type="OrthoDB" id="1362526at2"/>
<evidence type="ECO:0000313" key="3">
    <source>
        <dbReference type="Proteomes" id="UP000198951"/>
    </source>
</evidence>
<dbReference type="Proteomes" id="UP000198951">
    <property type="component" value="Unassembled WGS sequence"/>
</dbReference>
<proteinExistence type="predicted"/>
<dbReference type="EMBL" id="FNRD01000009">
    <property type="protein sequence ID" value="SEA81369.1"/>
    <property type="molecule type" value="Genomic_DNA"/>
</dbReference>